<dbReference type="NCBIfam" id="TIGR02532">
    <property type="entry name" value="IV_pilin_GFxxxE"/>
    <property type="match status" value="1"/>
</dbReference>
<dbReference type="KEGG" id="kba:A0U89_15580"/>
<sequence length="197" mass="22555">MKSNDSGFTLLEILVVTIVFGLLSVALWERIGVGTHGWSLEERRYTHEVEFQGLEDSLRRLIERADIGDPGSEDALLGTTDRLRLVSWLPEHNGYEHEIEAGLGINARKDLVLRWRRYIQAECTGNDESFHEEVLAHHVRTMTFSYYGLQNGHHSWQSVWASPYLPLLIKIKLEFTSAQEEWPEILIRPVLSGAESS</sequence>
<dbReference type="Proteomes" id="UP000179145">
    <property type="component" value="Plasmid pKB14400_3"/>
</dbReference>
<dbReference type="RefSeq" id="WP_070404175.1">
    <property type="nucleotide sequence ID" value="NZ_BJVW01000012.1"/>
</dbReference>
<keyword evidence="1" id="KW-0614">Plasmid</keyword>
<dbReference type="InterPro" id="IPR012902">
    <property type="entry name" value="N_methyl_site"/>
</dbReference>
<protein>
    <submittedName>
        <fullName evidence="1">General secretion pathway protein GspJ</fullName>
    </submittedName>
</protein>
<dbReference type="PROSITE" id="PS00409">
    <property type="entry name" value="PROKAR_NTER_METHYL"/>
    <property type="match status" value="1"/>
</dbReference>
<dbReference type="EMBL" id="CP014677">
    <property type="protein sequence ID" value="AOX18731.1"/>
    <property type="molecule type" value="Genomic_DNA"/>
</dbReference>
<keyword evidence="2" id="KW-1185">Reference proteome</keyword>
<dbReference type="OrthoDB" id="7225851at2"/>
<dbReference type="Pfam" id="PF07963">
    <property type="entry name" value="N_methyl"/>
    <property type="match status" value="1"/>
</dbReference>
<organism evidence="1 2">
    <name type="scientific">Kozakia baliensis</name>
    <dbReference type="NCBI Taxonomy" id="153496"/>
    <lineage>
        <taxon>Bacteria</taxon>
        <taxon>Pseudomonadati</taxon>
        <taxon>Pseudomonadota</taxon>
        <taxon>Alphaproteobacteria</taxon>
        <taxon>Acetobacterales</taxon>
        <taxon>Acetobacteraceae</taxon>
        <taxon>Kozakia</taxon>
    </lineage>
</organism>
<evidence type="ECO:0000313" key="1">
    <source>
        <dbReference type="EMBL" id="AOX18731.1"/>
    </source>
</evidence>
<dbReference type="AlphaFoldDB" id="A0A1D8UYQ1"/>
<proteinExistence type="predicted"/>
<gene>
    <name evidence="1" type="ORF">A0U89_15580</name>
</gene>
<geneLocation type="plasmid" evidence="2">
    <name>pkb14400_3</name>
</geneLocation>
<accession>A0A1D8UYQ1</accession>
<name>A0A1D8UYQ1_9PROT</name>
<reference evidence="1 2" key="1">
    <citation type="journal article" date="2016" name="Microb. Cell Fact.">
        <title>Dissection of exopolysaccharide biosynthesis in Kozakia baliensis.</title>
        <authorList>
            <person name="Brandt J.U."/>
            <person name="Jakob F."/>
            <person name="Behr J."/>
            <person name="Geissler A.J."/>
            <person name="Vogel R.F."/>
        </authorList>
    </citation>
    <scope>NUCLEOTIDE SEQUENCE [LARGE SCALE GENOMIC DNA]</scope>
    <source>
        <strain evidence="1 2">DSM 14400</strain>
        <plasmid evidence="2">Plasmid pkb14400_3</plasmid>
    </source>
</reference>
<evidence type="ECO:0000313" key="2">
    <source>
        <dbReference type="Proteomes" id="UP000179145"/>
    </source>
</evidence>